<dbReference type="EMBL" id="AGTR01000034">
    <property type="protein sequence ID" value="EHJ04732.1"/>
    <property type="molecule type" value="Genomic_DNA"/>
</dbReference>
<keyword evidence="7" id="KW-1185">Reference proteome</keyword>
<evidence type="ECO:0000313" key="6">
    <source>
        <dbReference type="EMBL" id="EHJ04732.1"/>
    </source>
</evidence>
<dbReference type="InterPro" id="IPR007318">
    <property type="entry name" value="Phopholipid_MeTrfase"/>
</dbReference>
<organism evidence="6 7">
    <name type="scientific">Marinobacter manganoxydans MnI7-9</name>
    <dbReference type="NCBI Taxonomy" id="1094979"/>
    <lineage>
        <taxon>Bacteria</taxon>
        <taxon>Pseudomonadati</taxon>
        <taxon>Pseudomonadota</taxon>
        <taxon>Gammaproteobacteria</taxon>
        <taxon>Pseudomonadales</taxon>
        <taxon>Marinobacteraceae</taxon>
        <taxon>Marinobacter</taxon>
    </lineage>
</organism>
<keyword evidence="3 5" id="KW-1133">Transmembrane helix</keyword>
<sequence length="153" mass="17083">MNALELKVPPVVLVLVTVSGMWAVSAGVPVFRFTVSGVVWLSSSIALLGVLVAILGVLAFRNAGTTVDPRVPEQSENLVVSGVYRFSRNPMYLGFLLTLLGWGLYLGSFAALFFLPAFIAYMNRFQIIPEERFMRARFGDSYARYRAKVRRWV</sequence>
<feature type="transmembrane region" description="Helical" evidence="5">
    <location>
        <begin position="12"/>
        <end position="31"/>
    </location>
</feature>
<evidence type="ECO:0008006" key="8">
    <source>
        <dbReference type="Google" id="ProtNLM"/>
    </source>
</evidence>
<feature type="transmembrane region" description="Helical" evidence="5">
    <location>
        <begin position="38"/>
        <end position="60"/>
    </location>
</feature>
<dbReference type="GO" id="GO:0016740">
    <property type="term" value="F:transferase activity"/>
    <property type="evidence" value="ECO:0007669"/>
    <property type="project" value="UniProtKB-ARBA"/>
</dbReference>
<dbReference type="GO" id="GO:0012505">
    <property type="term" value="C:endomembrane system"/>
    <property type="evidence" value="ECO:0007669"/>
    <property type="project" value="UniProtKB-SubCell"/>
</dbReference>
<dbReference type="AlphaFoldDB" id="G6YSL6"/>
<reference evidence="6 7" key="1">
    <citation type="journal article" date="2012" name="J. Bacteriol.">
        <title>Genome sequence of deep-sea manganese-oxidizing bacterium Marinobacter manganoxydans MnI7-9.</title>
        <authorList>
            <person name="Wang H."/>
            <person name="Li H."/>
            <person name="Shao Z."/>
            <person name="Liao S."/>
            <person name="Johnstone L."/>
            <person name="Rensing C."/>
            <person name="Wang G."/>
        </authorList>
    </citation>
    <scope>NUCLEOTIDE SEQUENCE [LARGE SCALE GENOMIC DNA]</scope>
    <source>
        <strain evidence="6 7">MnI7-9</strain>
    </source>
</reference>
<evidence type="ECO:0000256" key="4">
    <source>
        <dbReference type="ARBA" id="ARBA00023136"/>
    </source>
</evidence>
<comment type="subcellular location">
    <subcellularLocation>
        <location evidence="1">Endomembrane system</location>
        <topology evidence="1">Multi-pass membrane protein</topology>
    </subcellularLocation>
</comment>
<evidence type="ECO:0000313" key="7">
    <source>
        <dbReference type="Proteomes" id="UP000003208"/>
    </source>
</evidence>
<evidence type="ECO:0000256" key="1">
    <source>
        <dbReference type="ARBA" id="ARBA00004127"/>
    </source>
</evidence>
<dbReference type="Pfam" id="PF04191">
    <property type="entry name" value="PEMT"/>
    <property type="match status" value="1"/>
</dbReference>
<name>G6YSL6_9GAMM</name>
<evidence type="ECO:0000256" key="5">
    <source>
        <dbReference type="SAM" id="Phobius"/>
    </source>
</evidence>
<evidence type="ECO:0000256" key="3">
    <source>
        <dbReference type="ARBA" id="ARBA00022989"/>
    </source>
</evidence>
<feature type="transmembrane region" description="Helical" evidence="5">
    <location>
        <begin position="92"/>
        <end position="122"/>
    </location>
</feature>
<keyword evidence="2 5" id="KW-0812">Transmembrane</keyword>
<accession>G6YSL6</accession>
<dbReference type="Proteomes" id="UP000003208">
    <property type="component" value="Unassembled WGS sequence"/>
</dbReference>
<dbReference type="RefSeq" id="WP_008172622.1">
    <property type="nucleotide sequence ID" value="NZ_AGTR01000034.1"/>
</dbReference>
<keyword evidence="4 5" id="KW-0472">Membrane</keyword>
<gene>
    <name evidence="6" type="ORF">KYE_09458</name>
</gene>
<evidence type="ECO:0000256" key="2">
    <source>
        <dbReference type="ARBA" id="ARBA00022692"/>
    </source>
</evidence>
<protein>
    <recommendedName>
        <fullName evidence="8">Isoprenylcysteine carboxyl methyltransferase</fullName>
    </recommendedName>
</protein>
<dbReference type="PANTHER" id="PTHR12714:SF24">
    <property type="entry name" value="SLR1182 PROTEIN"/>
    <property type="match status" value="1"/>
</dbReference>
<dbReference type="Gene3D" id="1.20.120.1630">
    <property type="match status" value="1"/>
</dbReference>
<dbReference type="PATRIC" id="fig|1094979.3.peg.1826"/>
<dbReference type="PANTHER" id="PTHR12714">
    <property type="entry name" value="PROTEIN-S ISOPRENYLCYSTEINE O-METHYLTRANSFERASE"/>
    <property type="match status" value="1"/>
</dbReference>
<proteinExistence type="predicted"/>